<dbReference type="GO" id="GO:0030010">
    <property type="term" value="P:establishment of cell polarity"/>
    <property type="evidence" value="ECO:0007669"/>
    <property type="project" value="TreeGrafter"/>
</dbReference>
<feature type="compositionally biased region" description="Polar residues" evidence="4">
    <location>
        <begin position="468"/>
        <end position="483"/>
    </location>
</feature>
<feature type="region of interest" description="Disordered" evidence="4">
    <location>
        <begin position="719"/>
        <end position="1089"/>
    </location>
</feature>
<feature type="compositionally biased region" description="Polar residues" evidence="4">
    <location>
        <begin position="517"/>
        <end position="533"/>
    </location>
</feature>
<evidence type="ECO:0000256" key="1">
    <source>
        <dbReference type="ARBA" id="ARBA00007761"/>
    </source>
</evidence>
<feature type="compositionally biased region" description="Polar residues" evidence="4">
    <location>
        <begin position="935"/>
        <end position="947"/>
    </location>
</feature>
<feature type="compositionally biased region" description="Basic and acidic residues" evidence="4">
    <location>
        <begin position="981"/>
        <end position="993"/>
    </location>
</feature>
<feature type="compositionally biased region" description="Low complexity" evidence="4">
    <location>
        <begin position="1162"/>
        <end position="1206"/>
    </location>
</feature>
<feature type="compositionally biased region" description="Low complexity" evidence="4">
    <location>
        <begin position="804"/>
        <end position="831"/>
    </location>
</feature>
<feature type="region of interest" description="Disordered" evidence="4">
    <location>
        <begin position="468"/>
        <end position="536"/>
    </location>
</feature>
<dbReference type="FunFam" id="2.30.30.40:FF:000100">
    <property type="entry name" value="SH3 domain-containing YSC84-like protein 1"/>
    <property type="match status" value="1"/>
</dbReference>
<dbReference type="PANTHER" id="PTHR28089:SF1">
    <property type="entry name" value="PROTEIN ZDS1-RELATED"/>
    <property type="match status" value="1"/>
</dbReference>
<name>A0A6V8H0W7_TALPI</name>
<reference evidence="7" key="1">
    <citation type="journal article" date="2015" name="Genome Announc.">
        <title>Draft genome sequence of Talaromyces cellulolyticus strain Y-94, a source of lignocellulosic biomass-degrading enzymes.</title>
        <authorList>
            <person name="Fujii T."/>
            <person name="Koike H."/>
            <person name="Sawayama S."/>
            <person name="Yano S."/>
            <person name="Inoue H."/>
        </authorList>
    </citation>
    <scope>NUCLEOTIDE SEQUENCE [LARGE SCALE GENOMIC DNA]</scope>
    <source>
        <strain evidence="7">Y-94</strain>
    </source>
</reference>
<dbReference type="PROSITE" id="PS50002">
    <property type="entry name" value="SH3"/>
    <property type="match status" value="1"/>
</dbReference>
<feature type="compositionally biased region" description="Basic residues" evidence="4">
    <location>
        <begin position="732"/>
        <end position="746"/>
    </location>
</feature>
<feature type="compositionally biased region" description="Basic and acidic residues" evidence="4">
    <location>
        <begin position="1005"/>
        <end position="1014"/>
    </location>
</feature>
<keyword evidence="2 3" id="KW-0728">SH3 domain</keyword>
<feature type="domain" description="SH3" evidence="5">
    <location>
        <begin position="349"/>
        <end position="410"/>
    </location>
</feature>
<evidence type="ECO:0000256" key="2">
    <source>
        <dbReference type="ARBA" id="ARBA00022443"/>
    </source>
</evidence>
<dbReference type="InterPro" id="IPR033643">
    <property type="entry name" value="SYLF_SH3YL1-like"/>
</dbReference>
<organism evidence="6 7">
    <name type="scientific">Talaromyces pinophilus</name>
    <name type="common">Penicillium pinophilum</name>
    <dbReference type="NCBI Taxonomy" id="128442"/>
    <lineage>
        <taxon>Eukaryota</taxon>
        <taxon>Fungi</taxon>
        <taxon>Dikarya</taxon>
        <taxon>Ascomycota</taxon>
        <taxon>Pezizomycotina</taxon>
        <taxon>Eurotiomycetes</taxon>
        <taxon>Eurotiomycetidae</taxon>
        <taxon>Eurotiales</taxon>
        <taxon>Trichocomaceae</taxon>
        <taxon>Talaromyces</taxon>
        <taxon>Talaromyces sect. Talaromyces</taxon>
    </lineage>
</organism>
<dbReference type="Pfam" id="PF04366">
    <property type="entry name" value="Ysc84"/>
    <property type="match status" value="1"/>
</dbReference>
<feature type="region of interest" description="Disordered" evidence="4">
    <location>
        <begin position="286"/>
        <end position="313"/>
    </location>
</feature>
<dbReference type="EMBL" id="DF933811">
    <property type="protein sequence ID" value="GAM34299.1"/>
    <property type="molecule type" value="Genomic_DNA"/>
</dbReference>
<feature type="compositionally biased region" description="Polar residues" evidence="4">
    <location>
        <begin position="859"/>
        <end position="868"/>
    </location>
</feature>
<dbReference type="PANTHER" id="PTHR28089">
    <property type="entry name" value="PROTEIN ZDS1-RELATED"/>
    <property type="match status" value="1"/>
</dbReference>
<dbReference type="PRINTS" id="PR00452">
    <property type="entry name" value="SH3DOMAIN"/>
</dbReference>
<feature type="region of interest" description="Disordered" evidence="4">
    <location>
        <begin position="247"/>
        <end position="269"/>
    </location>
</feature>
<dbReference type="Pfam" id="PF08632">
    <property type="entry name" value="Zds_C"/>
    <property type="match status" value="1"/>
</dbReference>
<dbReference type="InterPro" id="IPR036028">
    <property type="entry name" value="SH3-like_dom_sf"/>
</dbReference>
<dbReference type="SUPFAM" id="SSF50044">
    <property type="entry name" value="SH3-domain"/>
    <property type="match status" value="1"/>
</dbReference>
<feature type="region of interest" description="Disordered" evidence="4">
    <location>
        <begin position="621"/>
        <end position="667"/>
    </location>
</feature>
<comment type="similarity">
    <text evidence="1">Belongs to the SH3YL1 family.</text>
</comment>
<dbReference type="InterPro" id="IPR007461">
    <property type="entry name" value="Ysc84_actin-binding"/>
</dbReference>
<evidence type="ECO:0000256" key="4">
    <source>
        <dbReference type="SAM" id="MobiDB-lite"/>
    </source>
</evidence>
<evidence type="ECO:0000259" key="5">
    <source>
        <dbReference type="PROSITE" id="PS50002"/>
    </source>
</evidence>
<evidence type="ECO:0000256" key="3">
    <source>
        <dbReference type="PROSITE-ProRule" id="PRU00192"/>
    </source>
</evidence>
<feature type="compositionally biased region" description="Low complexity" evidence="4">
    <location>
        <begin position="875"/>
        <end position="886"/>
    </location>
</feature>
<dbReference type="SMART" id="SM01327">
    <property type="entry name" value="Zds_C"/>
    <property type="match status" value="1"/>
</dbReference>
<dbReference type="AlphaFoldDB" id="A0A6V8H0W7"/>
<dbReference type="SMART" id="SM00326">
    <property type="entry name" value="SH3"/>
    <property type="match status" value="1"/>
</dbReference>
<protein>
    <submittedName>
        <fullName evidence="6">Actin cortical patch component</fullName>
    </submittedName>
</protein>
<dbReference type="CDD" id="cd11842">
    <property type="entry name" value="SH3_Ysc84p_like"/>
    <property type="match status" value="1"/>
</dbReference>
<comment type="caution">
    <text evidence="6">The sequence shown here is derived from an EMBL/GenBank/DDBJ whole genome shotgun (WGS) entry which is preliminary data.</text>
</comment>
<dbReference type="InterPro" id="IPR001452">
    <property type="entry name" value="SH3_domain"/>
</dbReference>
<dbReference type="Gene3D" id="2.30.30.40">
    <property type="entry name" value="SH3 Domains"/>
    <property type="match status" value="1"/>
</dbReference>
<feature type="compositionally biased region" description="Basic and acidic residues" evidence="4">
    <location>
        <begin position="1026"/>
        <end position="1063"/>
    </location>
</feature>
<feature type="compositionally biased region" description="Low complexity" evidence="4">
    <location>
        <begin position="849"/>
        <end position="858"/>
    </location>
</feature>
<dbReference type="GO" id="GO:0010971">
    <property type="term" value="P:positive regulation of G2/M transition of mitotic cell cycle"/>
    <property type="evidence" value="ECO:0007669"/>
    <property type="project" value="TreeGrafter"/>
</dbReference>
<evidence type="ECO:0000313" key="7">
    <source>
        <dbReference type="Proteomes" id="UP000053095"/>
    </source>
</evidence>
<dbReference type="Pfam" id="PF00018">
    <property type="entry name" value="SH3_1"/>
    <property type="match status" value="1"/>
</dbReference>
<sequence>MPLGIHNPLPSSMRSECKKAGKILASFVDPRQAFGPDKIIPPEILAGAKGLAILSVLKAGFLGSGRFGSGVVVARLADGSWSAPSAIATAGAGFGGQIGFELTDFVFILNDAAAVRTFSQAGSITLGGNVSLAAGPVGRNAEAAGAASTRGVAAVFSYSKTKGLFAGVSLEGSVLVERKDANAKLYSSGVSARQLLSGAVPPPPAAEPLMRVLNSRVFAGGRAVGADSMYNDIPIYDDSHDDSLWEGRRGTAYGEGQRRERAGSRATDTYDDYEYRDRPRRATTWQDDYYDRPSSGNMNRSNTTRAGGYGSGGGGGYDDEEFFSNRNRPTRPTAPKPVFGQKTGAAAGLRADQAVALFTFDADQEGDLGFKKGEVITIIKRTEKAEDWWTGRIGDRTGIFPSNYVDPYLHQTTASPYEADGGYAAKRGHVPTLSISDDNHHVTEAIGHLYGDSYDRDARRLSFLPTPQGETLSVATPSPTNASLDVGRRVGADNTLKPESPTRPTVTKQPSFEREPSSSVHLSPTDAANSSFPLTDIDYESNPDAIKQEYHTLAAIRRMSMDVTGDPDLPSYSNFQVPAVAPSASDDENDASRLFWVPARLHPELAPKEFKSFLESRKEQIQRRSGDYSSSLGVEREDTRGGLRRKRSKLSRQIDDSQEYVDGADRLERKRAEAHDAKGDTASPNLQTLEGIVNDKKHVNKETLALLGGIEQLDLSSNEDKPILPAAPPGHSLKRSTRTQYRKGSLKKGERLPYSKRLGRTPETLGNALSGTLEDPPAIKPLMRSSTDPGRSISDRNMEDRAKPVAAVAPAAPAAPAAATSPPAKSTALPPGSTTNSTFESMLDPKAASSSQRQWQSRIGSNGRSTLNIPPPSQTIPQIIETPPSSDSERQLQSGTIPERTSSIEASYNKRQAPQRQTPQAQTLSDIASHPSPLPGNSSSRTDSLSVIPTLVEEKRSDSKKHKDKKDSDGSRKSSWPWSRGSDDKEKRKEEGKKSKKQQNIGAERAYEKQDNTRLDVLQNSIDSVPRGRESLILERPVDQRLEEERRKESQRKSSDSKKDKESGLLSSIFGGGKKRSGSDHKKSLSRTLSPEPTYVHLIPDQDYPWTRFTIMEERAIYRMAHIKLANPRRPLHSQVLLSNFMYSYLSKVQKMHPQMSIPTSPAQRAQQQQQQQQQQQTDQPDEYTQYQRYQEQQYSEQTYEEYSYSSDEHSDQYASDRQGYENGNAYGTNHQHYDGSYGSLGDAAQLESDEEMW</sequence>
<dbReference type="InterPro" id="IPR040206">
    <property type="entry name" value="Zds1/2"/>
</dbReference>
<feature type="compositionally biased region" description="Low complexity" evidence="4">
    <location>
        <begin position="911"/>
        <end position="923"/>
    </location>
</feature>
<dbReference type="GO" id="GO:0005737">
    <property type="term" value="C:cytoplasm"/>
    <property type="evidence" value="ECO:0007669"/>
    <property type="project" value="TreeGrafter"/>
</dbReference>
<feature type="region of interest" description="Disordered" evidence="4">
    <location>
        <begin position="1153"/>
        <end position="1254"/>
    </location>
</feature>
<dbReference type="GO" id="GO:0051666">
    <property type="term" value="P:actin cortical patch localization"/>
    <property type="evidence" value="ECO:0007669"/>
    <property type="project" value="UniProtKB-ARBA"/>
</dbReference>
<feature type="compositionally biased region" description="Polar residues" evidence="4">
    <location>
        <begin position="891"/>
        <end position="910"/>
    </location>
</feature>
<dbReference type="Proteomes" id="UP000053095">
    <property type="component" value="Unassembled WGS sequence"/>
</dbReference>
<feature type="compositionally biased region" description="Basic and acidic residues" evidence="4">
    <location>
        <begin position="793"/>
        <end position="803"/>
    </location>
</feature>
<feature type="compositionally biased region" description="Polar residues" evidence="4">
    <location>
        <begin position="294"/>
        <end position="305"/>
    </location>
</feature>
<accession>A0A6V8H0W7</accession>
<gene>
    <name evidence="6" type="ORF">TCE0_015r01786</name>
</gene>
<keyword evidence="7" id="KW-1185">Reference proteome</keyword>
<dbReference type="InterPro" id="IPR013941">
    <property type="entry name" value="ZDS1_C"/>
</dbReference>
<evidence type="ECO:0000313" key="6">
    <source>
        <dbReference type="EMBL" id="GAM34299.1"/>
    </source>
</evidence>
<proteinExistence type="inferred from homology"/>
<dbReference type="CDD" id="cd11525">
    <property type="entry name" value="SYLF_SH3YL1_like"/>
    <property type="match status" value="1"/>
</dbReference>